<gene>
    <name evidence="5" type="primary">ftsH_1</name>
    <name evidence="5" type="ORF">ROA7745_00486</name>
</gene>
<reference evidence="5 6" key="1">
    <citation type="submission" date="2017-03" db="EMBL/GenBank/DDBJ databases">
        <authorList>
            <person name="Afonso C.L."/>
            <person name="Miller P.J."/>
            <person name="Scott M.A."/>
            <person name="Spackman E."/>
            <person name="Goraichik I."/>
            <person name="Dimitrov K.M."/>
            <person name="Suarez D.L."/>
            <person name="Swayne D.E."/>
        </authorList>
    </citation>
    <scope>NUCLEOTIDE SEQUENCE [LARGE SCALE GENOMIC DNA]</scope>
    <source>
        <strain evidence="5 6">CECT 7745</strain>
    </source>
</reference>
<dbReference type="CDD" id="cd19481">
    <property type="entry name" value="RecA-like_protease"/>
    <property type="match status" value="1"/>
</dbReference>
<dbReference type="GO" id="GO:0006508">
    <property type="term" value="P:proteolysis"/>
    <property type="evidence" value="ECO:0007669"/>
    <property type="project" value="UniProtKB-KW"/>
</dbReference>
<evidence type="ECO:0000256" key="1">
    <source>
        <dbReference type="ARBA" id="ARBA00006914"/>
    </source>
</evidence>
<sequence>MTDPAVALPHPDDSVHAKALQVELSWLSEVITARLTHFFDGTDTYFIAPPPQDLPESAALTRLVSDAPLDASARLVLALALAPQIGPAALDPFFVKNSAIDRVFSEFGAARADGAGFVPSAVTALFLLGGADTAARIEAMAIFAPDHPLRQQAGLTIGRAGDPAQTGHDAVMAGPLILPPHRVLTLCAGCPPRPDFSPQFPAKRLETALDWQDLVLPSGLKHGIEHIIAWYEHRNLIRDSWGLGRRVGPGFKALFHGPPGTGKTLTAAMLGKRTGLDVYRIDLSMVVSKYIGETEKNLSHVFDMAEENDWILFFDEADALFGTRTATTSSNDRYANQEVSYLLQRIEDCPGLVILATNLRNNIDDAFFRRFQMSMGFTRPDANLRRKLWQNIIERVPLSEGVDIDAFAEEHELSGGAITNVVHHATISALRRGVKVVGAHDLQQAIAVELRKEGRTA</sequence>
<keyword evidence="5" id="KW-0482">Metalloprotease</keyword>
<keyword evidence="2" id="KW-0547">Nucleotide-binding</keyword>
<feature type="domain" description="AAA+ ATPase" evidence="4">
    <location>
        <begin position="249"/>
        <end position="381"/>
    </location>
</feature>
<keyword evidence="6" id="KW-1185">Reference proteome</keyword>
<comment type="similarity">
    <text evidence="1">Belongs to the AAA ATPase family.</text>
</comment>
<proteinExistence type="inferred from homology"/>
<accession>A0A1X7BN23</accession>
<protein>
    <submittedName>
        <fullName evidence="5">ATP-dependent zinc metalloprotease FtsH</fullName>
        <ecNumber evidence="5">3.4.24.-</ecNumber>
    </submittedName>
</protein>
<dbReference type="GO" id="GO:0008237">
    <property type="term" value="F:metallopeptidase activity"/>
    <property type="evidence" value="ECO:0007669"/>
    <property type="project" value="UniProtKB-KW"/>
</dbReference>
<evidence type="ECO:0000313" key="5">
    <source>
        <dbReference type="EMBL" id="SMC10679.1"/>
    </source>
</evidence>
<dbReference type="GO" id="GO:0005524">
    <property type="term" value="F:ATP binding"/>
    <property type="evidence" value="ECO:0007669"/>
    <property type="project" value="UniProtKB-KW"/>
</dbReference>
<evidence type="ECO:0000256" key="2">
    <source>
        <dbReference type="ARBA" id="ARBA00022741"/>
    </source>
</evidence>
<dbReference type="EMBL" id="FWXB01000001">
    <property type="protein sequence ID" value="SMC10679.1"/>
    <property type="molecule type" value="Genomic_DNA"/>
</dbReference>
<dbReference type="PANTHER" id="PTHR23073">
    <property type="entry name" value="26S PROTEASOME REGULATORY SUBUNIT"/>
    <property type="match status" value="1"/>
</dbReference>
<dbReference type="AlphaFoldDB" id="A0A1X7BN23"/>
<dbReference type="InterPro" id="IPR003959">
    <property type="entry name" value="ATPase_AAA_core"/>
</dbReference>
<dbReference type="InterPro" id="IPR003593">
    <property type="entry name" value="AAA+_ATPase"/>
</dbReference>
<dbReference type="SUPFAM" id="SSF52540">
    <property type="entry name" value="P-loop containing nucleoside triphosphate hydrolases"/>
    <property type="match status" value="1"/>
</dbReference>
<dbReference type="Gene3D" id="1.10.8.60">
    <property type="match status" value="1"/>
</dbReference>
<name>A0A1X7BN23_9RHOB</name>
<evidence type="ECO:0000256" key="3">
    <source>
        <dbReference type="ARBA" id="ARBA00022840"/>
    </source>
</evidence>
<evidence type="ECO:0000259" key="4">
    <source>
        <dbReference type="SMART" id="SM00382"/>
    </source>
</evidence>
<dbReference type="Pfam" id="PF00004">
    <property type="entry name" value="AAA"/>
    <property type="match status" value="1"/>
</dbReference>
<keyword evidence="5" id="KW-0645">Protease</keyword>
<dbReference type="RefSeq" id="WP_085798620.1">
    <property type="nucleotide sequence ID" value="NZ_FWXB01000001.1"/>
</dbReference>
<dbReference type="EC" id="3.4.24.-" evidence="5"/>
<dbReference type="GO" id="GO:0016887">
    <property type="term" value="F:ATP hydrolysis activity"/>
    <property type="evidence" value="ECO:0007669"/>
    <property type="project" value="InterPro"/>
</dbReference>
<dbReference type="OrthoDB" id="7438987at2"/>
<organism evidence="5 6">
    <name type="scientific">Roseovarius aestuarii</name>
    <dbReference type="NCBI Taxonomy" id="475083"/>
    <lineage>
        <taxon>Bacteria</taxon>
        <taxon>Pseudomonadati</taxon>
        <taxon>Pseudomonadota</taxon>
        <taxon>Alphaproteobacteria</taxon>
        <taxon>Rhodobacterales</taxon>
        <taxon>Roseobacteraceae</taxon>
        <taxon>Roseovarius</taxon>
    </lineage>
</organism>
<dbReference type="SMART" id="SM00382">
    <property type="entry name" value="AAA"/>
    <property type="match status" value="1"/>
</dbReference>
<dbReference type="InterPro" id="IPR050221">
    <property type="entry name" value="26S_Proteasome_ATPase"/>
</dbReference>
<dbReference type="Gene3D" id="3.40.50.300">
    <property type="entry name" value="P-loop containing nucleotide triphosphate hydrolases"/>
    <property type="match status" value="1"/>
</dbReference>
<evidence type="ECO:0000313" key="6">
    <source>
        <dbReference type="Proteomes" id="UP000193224"/>
    </source>
</evidence>
<dbReference type="Proteomes" id="UP000193224">
    <property type="component" value="Unassembled WGS sequence"/>
</dbReference>
<keyword evidence="3" id="KW-0067">ATP-binding</keyword>
<keyword evidence="5" id="KW-0378">Hydrolase</keyword>
<dbReference type="InterPro" id="IPR027417">
    <property type="entry name" value="P-loop_NTPase"/>
</dbReference>